<dbReference type="EMBL" id="JAACJP010000002">
    <property type="protein sequence ID" value="KAF5386578.1"/>
    <property type="molecule type" value="Genomic_DNA"/>
</dbReference>
<reference evidence="2 3" key="1">
    <citation type="journal article" date="2020" name="ISME J.">
        <title>Uncovering the hidden diversity of litter-decomposition mechanisms in mushroom-forming fungi.</title>
        <authorList>
            <person name="Floudas D."/>
            <person name="Bentzer J."/>
            <person name="Ahren D."/>
            <person name="Johansson T."/>
            <person name="Persson P."/>
            <person name="Tunlid A."/>
        </authorList>
    </citation>
    <scope>NUCLEOTIDE SEQUENCE [LARGE SCALE GENOMIC DNA]</scope>
    <source>
        <strain evidence="2 3">CBS 661.87</strain>
    </source>
</reference>
<organism evidence="2 3">
    <name type="scientific">Tricholomella constricta</name>
    <dbReference type="NCBI Taxonomy" id="117010"/>
    <lineage>
        <taxon>Eukaryota</taxon>
        <taxon>Fungi</taxon>
        <taxon>Dikarya</taxon>
        <taxon>Basidiomycota</taxon>
        <taxon>Agaricomycotina</taxon>
        <taxon>Agaricomycetes</taxon>
        <taxon>Agaricomycetidae</taxon>
        <taxon>Agaricales</taxon>
        <taxon>Tricholomatineae</taxon>
        <taxon>Lyophyllaceae</taxon>
        <taxon>Tricholomella</taxon>
    </lineage>
</organism>
<protein>
    <submittedName>
        <fullName evidence="2">Uncharacterized protein</fullName>
    </submittedName>
</protein>
<evidence type="ECO:0000256" key="1">
    <source>
        <dbReference type="SAM" id="MobiDB-lite"/>
    </source>
</evidence>
<evidence type="ECO:0000313" key="2">
    <source>
        <dbReference type="EMBL" id="KAF5386578.1"/>
    </source>
</evidence>
<dbReference type="Proteomes" id="UP000565441">
    <property type="component" value="Unassembled WGS sequence"/>
</dbReference>
<evidence type="ECO:0000313" key="3">
    <source>
        <dbReference type="Proteomes" id="UP000565441"/>
    </source>
</evidence>
<name>A0A8H5HNF1_9AGAR</name>
<accession>A0A8H5HNF1</accession>
<dbReference type="AlphaFoldDB" id="A0A8H5HNF1"/>
<feature type="region of interest" description="Disordered" evidence="1">
    <location>
        <begin position="41"/>
        <end position="62"/>
    </location>
</feature>
<comment type="caution">
    <text evidence="2">The sequence shown here is derived from an EMBL/GenBank/DDBJ whole genome shotgun (WGS) entry which is preliminary data.</text>
</comment>
<dbReference type="OrthoDB" id="2410195at2759"/>
<gene>
    <name evidence="2" type="ORF">D9615_002146</name>
</gene>
<proteinExistence type="predicted"/>
<keyword evidence="3" id="KW-1185">Reference proteome</keyword>
<sequence>MPNRKVTLEVQDFSIRSRPSAVYPCFCSNGLLMTGPTNIVSSSSLSSVPPPNRTQSLLSSTASSSIVPFACRDPSGDDDRGIPGAVPPPLLANYGAANEMAYNVDIAVR</sequence>